<protein>
    <submittedName>
        <fullName evidence="2">Dienelactone hydrolase family protein</fullName>
    </submittedName>
</protein>
<proteinExistence type="predicted"/>
<dbReference type="AlphaFoldDB" id="A4VCW8"/>
<gene>
    <name evidence="2" type="ORF">TTHERM_00614859</name>
</gene>
<dbReference type="PANTHER" id="PTHR46623">
    <property type="entry name" value="CARBOXYMETHYLENEBUTENOLIDASE-RELATED"/>
    <property type="match status" value="1"/>
</dbReference>
<evidence type="ECO:0000313" key="3">
    <source>
        <dbReference type="Proteomes" id="UP000009168"/>
    </source>
</evidence>
<dbReference type="InterPro" id="IPR029058">
    <property type="entry name" value="AB_hydrolase_fold"/>
</dbReference>
<dbReference type="OMA" id="FFAAIEW"/>
<dbReference type="InterPro" id="IPR002925">
    <property type="entry name" value="Dienelactn_hydro"/>
</dbReference>
<dbReference type="InterPro" id="IPR051049">
    <property type="entry name" value="Dienelactone_hydrolase-like"/>
</dbReference>
<dbReference type="GeneID" id="7840596"/>
<dbReference type="GO" id="GO:0016787">
    <property type="term" value="F:hydrolase activity"/>
    <property type="evidence" value="ECO:0007669"/>
    <property type="project" value="UniProtKB-KW"/>
</dbReference>
<dbReference type="InParanoid" id="A4VCW8"/>
<dbReference type="OrthoDB" id="17560at2759"/>
<dbReference type="eggNOG" id="KOG3043">
    <property type="taxonomic scope" value="Eukaryota"/>
</dbReference>
<keyword evidence="3" id="KW-1185">Reference proteome</keyword>
<dbReference type="EMBL" id="GG662448">
    <property type="protein sequence ID" value="EDK31371.1"/>
    <property type="molecule type" value="Genomic_DNA"/>
</dbReference>
<dbReference type="HOGENOM" id="CLU_054590_7_2_1"/>
<keyword evidence="2" id="KW-0378">Hydrolase</keyword>
<dbReference type="KEGG" id="tet:TTHERM_00614859"/>
<feature type="domain" description="Dienelactone hydrolase" evidence="1">
    <location>
        <begin position="28"/>
        <end position="236"/>
    </location>
</feature>
<name>A4VCW8_TETTS</name>
<dbReference type="Pfam" id="PF01738">
    <property type="entry name" value="DLH"/>
    <property type="match status" value="1"/>
</dbReference>
<sequence>MDKLATEIITAGQHNVTFHVEGREDGKGYLTQPNGGSKHGLVLIQEWWGLNQSLCITADKFSAKGFTVIVPDVYRGKCAKNREEAGHYFSDLDWTGAVADMKGAALHLKEKLGCTKVGILGFCLGGALTFAALSTTQQVFSAGAPFYGVPDLTKFPLKNIHVPVQAHFGELDTSKGFSDPETARKVEKEAHELKLQFELKLWKDGEHAFMNQNSVHYNADVAHKALEEVAAFFQKHLN</sequence>
<reference evidence="3" key="1">
    <citation type="journal article" date="2006" name="PLoS Biol.">
        <title>Macronuclear genome sequence of the ciliate Tetrahymena thermophila, a model eukaryote.</title>
        <authorList>
            <person name="Eisen J.A."/>
            <person name="Coyne R.S."/>
            <person name="Wu M."/>
            <person name="Wu D."/>
            <person name="Thiagarajan M."/>
            <person name="Wortman J.R."/>
            <person name="Badger J.H."/>
            <person name="Ren Q."/>
            <person name="Amedeo P."/>
            <person name="Jones K.M."/>
            <person name="Tallon L.J."/>
            <person name="Delcher A.L."/>
            <person name="Salzberg S.L."/>
            <person name="Silva J.C."/>
            <person name="Haas B.J."/>
            <person name="Majoros W.H."/>
            <person name="Farzad M."/>
            <person name="Carlton J.M."/>
            <person name="Smith R.K. Jr."/>
            <person name="Garg J."/>
            <person name="Pearlman R.E."/>
            <person name="Karrer K.M."/>
            <person name="Sun L."/>
            <person name="Manning G."/>
            <person name="Elde N.C."/>
            <person name="Turkewitz A.P."/>
            <person name="Asai D.J."/>
            <person name="Wilkes D.E."/>
            <person name="Wang Y."/>
            <person name="Cai H."/>
            <person name="Collins K."/>
            <person name="Stewart B.A."/>
            <person name="Lee S.R."/>
            <person name="Wilamowska K."/>
            <person name="Weinberg Z."/>
            <person name="Ruzzo W.L."/>
            <person name="Wloga D."/>
            <person name="Gaertig J."/>
            <person name="Frankel J."/>
            <person name="Tsao C.-C."/>
            <person name="Gorovsky M.A."/>
            <person name="Keeling P.J."/>
            <person name="Waller R.F."/>
            <person name="Patron N.J."/>
            <person name="Cherry J.M."/>
            <person name="Stover N.A."/>
            <person name="Krieger C.J."/>
            <person name="del Toro C."/>
            <person name="Ryder H.F."/>
            <person name="Williamson S.C."/>
            <person name="Barbeau R.A."/>
            <person name="Hamilton E.P."/>
            <person name="Orias E."/>
        </authorList>
    </citation>
    <scope>NUCLEOTIDE SEQUENCE [LARGE SCALE GENOMIC DNA]</scope>
    <source>
        <strain evidence="3">SB210</strain>
    </source>
</reference>
<evidence type="ECO:0000259" key="1">
    <source>
        <dbReference type="Pfam" id="PF01738"/>
    </source>
</evidence>
<dbReference type="Gene3D" id="3.40.50.1820">
    <property type="entry name" value="alpha/beta hydrolase"/>
    <property type="match status" value="1"/>
</dbReference>
<organism evidence="2 3">
    <name type="scientific">Tetrahymena thermophila (strain SB210)</name>
    <dbReference type="NCBI Taxonomy" id="312017"/>
    <lineage>
        <taxon>Eukaryota</taxon>
        <taxon>Sar</taxon>
        <taxon>Alveolata</taxon>
        <taxon>Ciliophora</taxon>
        <taxon>Intramacronucleata</taxon>
        <taxon>Oligohymenophorea</taxon>
        <taxon>Hymenostomatida</taxon>
        <taxon>Tetrahymenina</taxon>
        <taxon>Tetrahymenidae</taxon>
        <taxon>Tetrahymena</taxon>
    </lineage>
</organism>
<dbReference type="STRING" id="312017.A4VCW8"/>
<dbReference type="PANTHER" id="PTHR46623:SF6">
    <property type="entry name" value="ALPHA_BETA-HYDROLASES SUPERFAMILY PROTEIN"/>
    <property type="match status" value="1"/>
</dbReference>
<accession>A4VCW8</accession>
<dbReference type="RefSeq" id="XP_001471021.1">
    <property type="nucleotide sequence ID" value="XM_001470971.2"/>
</dbReference>
<dbReference type="SUPFAM" id="SSF53474">
    <property type="entry name" value="alpha/beta-Hydrolases"/>
    <property type="match status" value="1"/>
</dbReference>
<evidence type="ECO:0000313" key="2">
    <source>
        <dbReference type="EMBL" id="EDK31371.1"/>
    </source>
</evidence>
<dbReference type="Proteomes" id="UP000009168">
    <property type="component" value="Unassembled WGS sequence"/>
</dbReference>